<dbReference type="Proteomes" id="UP000004828">
    <property type="component" value="Unassembled WGS sequence"/>
</dbReference>
<gene>
    <name evidence="1" type="ORF">ROSINTL182_05118</name>
</gene>
<dbReference type="EMBL" id="ABYJ02000004">
    <property type="protein sequence ID" value="EEV02930.1"/>
    <property type="molecule type" value="Genomic_DNA"/>
</dbReference>
<reference evidence="1 2" key="1">
    <citation type="submission" date="2009-08" db="EMBL/GenBank/DDBJ databases">
        <authorList>
            <person name="Weinstock G."/>
            <person name="Sodergren E."/>
            <person name="Clifton S."/>
            <person name="Fulton L."/>
            <person name="Fulton B."/>
            <person name="Courtney L."/>
            <person name="Fronick C."/>
            <person name="Harrison M."/>
            <person name="Strong C."/>
            <person name="Farmer C."/>
            <person name="Delahaunty K."/>
            <person name="Markovic C."/>
            <person name="Hall O."/>
            <person name="Minx P."/>
            <person name="Tomlinson C."/>
            <person name="Mitreva M."/>
            <person name="Nelson J."/>
            <person name="Hou S."/>
            <person name="Wollam A."/>
            <person name="Pepin K.H."/>
            <person name="Johnson M."/>
            <person name="Bhonagiri V."/>
            <person name="Nash W.E."/>
            <person name="Warren W."/>
            <person name="Chinwalla A."/>
            <person name="Mardis E.R."/>
            <person name="Wilson R.K."/>
        </authorList>
    </citation>
    <scope>NUCLEOTIDE SEQUENCE [LARGE SCALE GENOMIC DNA]</scope>
    <source>
        <strain evidence="1 2">L1-82</strain>
    </source>
</reference>
<protein>
    <submittedName>
        <fullName evidence="1">Uncharacterized protein</fullName>
    </submittedName>
</protein>
<dbReference type="HOGENOM" id="CLU_3316317_0_0_9"/>
<accession>C7G5G0</accession>
<evidence type="ECO:0000313" key="1">
    <source>
        <dbReference type="EMBL" id="EEV02930.1"/>
    </source>
</evidence>
<comment type="caution">
    <text evidence="1">The sequence shown here is derived from an EMBL/GenBank/DDBJ whole genome shotgun (WGS) entry which is preliminary data.</text>
</comment>
<evidence type="ECO:0000313" key="2">
    <source>
        <dbReference type="Proteomes" id="UP000004828"/>
    </source>
</evidence>
<name>C7G5G0_9FIRM</name>
<proteinExistence type="predicted"/>
<organism evidence="1 2">
    <name type="scientific">Roseburia intestinalis L1-82</name>
    <dbReference type="NCBI Taxonomy" id="536231"/>
    <lineage>
        <taxon>Bacteria</taxon>
        <taxon>Bacillati</taxon>
        <taxon>Bacillota</taxon>
        <taxon>Clostridia</taxon>
        <taxon>Lachnospirales</taxon>
        <taxon>Lachnospiraceae</taxon>
        <taxon>Roseburia</taxon>
    </lineage>
</organism>
<dbReference type="AlphaFoldDB" id="C7G5G0"/>
<sequence>MFNASGCKIHLLNGATATVFIKKQTGLTNNGIGCICRRF</sequence>